<organism evidence="14 15">
    <name type="scientific">Gryllus longicercus</name>
    <dbReference type="NCBI Taxonomy" id="2509291"/>
    <lineage>
        <taxon>Eukaryota</taxon>
        <taxon>Metazoa</taxon>
        <taxon>Ecdysozoa</taxon>
        <taxon>Arthropoda</taxon>
        <taxon>Hexapoda</taxon>
        <taxon>Insecta</taxon>
        <taxon>Pterygota</taxon>
        <taxon>Neoptera</taxon>
        <taxon>Polyneoptera</taxon>
        <taxon>Orthoptera</taxon>
        <taxon>Ensifera</taxon>
        <taxon>Gryllidea</taxon>
        <taxon>Grylloidea</taxon>
        <taxon>Gryllidae</taxon>
        <taxon>Gryllinae</taxon>
        <taxon>Gryllus</taxon>
    </lineage>
</organism>
<evidence type="ECO:0000256" key="3">
    <source>
        <dbReference type="ARBA" id="ARBA00009045"/>
    </source>
</evidence>
<comment type="catalytic activity">
    <reaction evidence="1">
        <text>Cleaves type-1 transmembrane domains using a catalytic dyad composed of serine and histidine that are contributed by different transmembrane domains.</text>
        <dbReference type="EC" id="3.4.21.105"/>
    </reaction>
</comment>
<protein>
    <recommendedName>
        <fullName evidence="4">rhomboid protease</fullName>
        <ecNumber evidence="4">3.4.21.105</ecNumber>
    </recommendedName>
</protein>
<evidence type="ECO:0000256" key="8">
    <source>
        <dbReference type="ARBA" id="ARBA00022946"/>
    </source>
</evidence>
<comment type="subcellular location">
    <subcellularLocation>
        <location evidence="2">Mitochondrion inner membrane</location>
        <topology evidence="2">Multi-pass membrane protein</topology>
    </subcellularLocation>
</comment>
<name>A0AAN9VZT5_9ORTH</name>
<feature type="transmembrane region" description="Helical" evidence="12">
    <location>
        <begin position="231"/>
        <end position="249"/>
    </location>
</feature>
<comment type="similarity">
    <text evidence="3">Belongs to the peptidase S54 family.</text>
</comment>
<keyword evidence="9 12" id="KW-1133">Transmembrane helix</keyword>
<evidence type="ECO:0000256" key="7">
    <source>
        <dbReference type="ARBA" id="ARBA00022801"/>
    </source>
</evidence>
<feature type="transmembrane region" description="Helical" evidence="12">
    <location>
        <begin position="88"/>
        <end position="107"/>
    </location>
</feature>
<dbReference type="FunFam" id="1.20.1540.10:FF:000005">
    <property type="entry name" value="Presenilins-associated rhomboid-like protein, mitochondrial"/>
    <property type="match status" value="1"/>
</dbReference>
<keyword evidence="10" id="KW-0496">Mitochondrion</keyword>
<dbReference type="EMBL" id="JAZDUA010000149">
    <property type="protein sequence ID" value="KAK7866358.1"/>
    <property type="molecule type" value="Genomic_DNA"/>
</dbReference>
<keyword evidence="15" id="KW-1185">Reference proteome</keyword>
<feature type="transmembrane region" description="Helical" evidence="12">
    <location>
        <begin position="154"/>
        <end position="171"/>
    </location>
</feature>
<evidence type="ECO:0000256" key="11">
    <source>
        <dbReference type="ARBA" id="ARBA00023136"/>
    </source>
</evidence>
<feature type="domain" description="Peptidase S54 rhomboid" evidence="13">
    <location>
        <begin position="192"/>
        <end position="333"/>
    </location>
</feature>
<dbReference type="AlphaFoldDB" id="A0AAN9VZT5"/>
<comment type="caution">
    <text evidence="14">The sequence shown here is derived from an EMBL/GenBank/DDBJ whole genome shotgun (WGS) entry which is preliminary data.</text>
</comment>
<dbReference type="PANTHER" id="PTHR43731">
    <property type="entry name" value="RHOMBOID PROTEASE"/>
    <property type="match status" value="1"/>
</dbReference>
<keyword evidence="11 12" id="KW-0472">Membrane</keyword>
<evidence type="ECO:0000256" key="9">
    <source>
        <dbReference type="ARBA" id="ARBA00022989"/>
    </source>
</evidence>
<sequence>MYVSIVTMPVANLRNLCRCGSHGKNFTFIAKRYATTHSTRGYRIWTSRQARWSTKSSQKPSLEPVEGLFGSTSADSGTVPLSRLWKPFVFTIAFSGASLAGAAIWQYENLRQRAINSMRLPLNWAQERSIMPKKGKWRQELNKWWSNLSEGERLFFPLCFVNCLVFLAWRVPSFQNFMVRYFCSNPASRALCWPMVLSTFSHYSAFHLFANMYVLHSFSTGAVASLGKEQFLGLYLSAGVISSMASYVYKALTSQPGLSLGASGAIMAVLGYVCTQYPDTRLSIIFLPVLSFTAGSAIKVIMALDATGVLLGWKFFDHAAHLGGALCGIAWCYWGNAYIWQKREPLLHWWHELRSSAPTK</sequence>
<evidence type="ECO:0000259" key="13">
    <source>
        <dbReference type="Pfam" id="PF01694"/>
    </source>
</evidence>
<keyword evidence="8" id="KW-0809">Transit peptide</keyword>
<feature type="transmembrane region" description="Helical" evidence="12">
    <location>
        <begin position="255"/>
        <end position="273"/>
    </location>
</feature>
<evidence type="ECO:0000256" key="1">
    <source>
        <dbReference type="ARBA" id="ARBA00000156"/>
    </source>
</evidence>
<dbReference type="Gene3D" id="1.20.1540.10">
    <property type="entry name" value="Rhomboid-like"/>
    <property type="match status" value="1"/>
</dbReference>
<evidence type="ECO:0000313" key="14">
    <source>
        <dbReference type="EMBL" id="KAK7866358.1"/>
    </source>
</evidence>
<feature type="transmembrane region" description="Helical" evidence="12">
    <location>
        <begin position="319"/>
        <end position="340"/>
    </location>
</feature>
<dbReference type="InterPro" id="IPR022764">
    <property type="entry name" value="Peptidase_S54_rhomboid_dom"/>
</dbReference>
<evidence type="ECO:0000256" key="4">
    <source>
        <dbReference type="ARBA" id="ARBA00013039"/>
    </source>
</evidence>
<evidence type="ECO:0000313" key="15">
    <source>
        <dbReference type="Proteomes" id="UP001378592"/>
    </source>
</evidence>
<evidence type="ECO:0000256" key="5">
    <source>
        <dbReference type="ARBA" id="ARBA00022692"/>
    </source>
</evidence>
<feature type="transmembrane region" description="Helical" evidence="12">
    <location>
        <begin position="285"/>
        <end position="313"/>
    </location>
</feature>
<keyword evidence="7" id="KW-0378">Hydrolase</keyword>
<dbReference type="GO" id="GO:0004252">
    <property type="term" value="F:serine-type endopeptidase activity"/>
    <property type="evidence" value="ECO:0007669"/>
    <property type="project" value="InterPro"/>
</dbReference>
<dbReference type="PANTHER" id="PTHR43731:SF14">
    <property type="entry name" value="PRESENILIN-ASSOCIATED RHOMBOID-LIKE PROTEIN, MITOCHONDRIAL"/>
    <property type="match status" value="1"/>
</dbReference>
<evidence type="ECO:0000256" key="6">
    <source>
        <dbReference type="ARBA" id="ARBA00022792"/>
    </source>
</evidence>
<proteinExistence type="inferred from homology"/>
<dbReference type="Pfam" id="PF01694">
    <property type="entry name" value="Rhomboid"/>
    <property type="match status" value="1"/>
</dbReference>
<dbReference type="InterPro" id="IPR050925">
    <property type="entry name" value="Rhomboid_protease_S54"/>
</dbReference>
<keyword evidence="5 12" id="KW-0812">Transmembrane</keyword>
<evidence type="ECO:0000256" key="12">
    <source>
        <dbReference type="SAM" id="Phobius"/>
    </source>
</evidence>
<dbReference type="InterPro" id="IPR035952">
    <property type="entry name" value="Rhomboid-like_sf"/>
</dbReference>
<dbReference type="GO" id="GO:0005743">
    <property type="term" value="C:mitochondrial inner membrane"/>
    <property type="evidence" value="ECO:0007669"/>
    <property type="project" value="UniProtKB-SubCell"/>
</dbReference>
<dbReference type="GO" id="GO:0006465">
    <property type="term" value="P:signal peptide processing"/>
    <property type="evidence" value="ECO:0007669"/>
    <property type="project" value="TreeGrafter"/>
</dbReference>
<evidence type="ECO:0000256" key="10">
    <source>
        <dbReference type="ARBA" id="ARBA00023128"/>
    </source>
</evidence>
<keyword evidence="6" id="KW-0999">Mitochondrion inner membrane</keyword>
<accession>A0AAN9VZT5</accession>
<dbReference type="EC" id="3.4.21.105" evidence="4"/>
<dbReference type="Proteomes" id="UP001378592">
    <property type="component" value="Unassembled WGS sequence"/>
</dbReference>
<evidence type="ECO:0000256" key="2">
    <source>
        <dbReference type="ARBA" id="ARBA00004448"/>
    </source>
</evidence>
<reference evidence="14 15" key="1">
    <citation type="submission" date="2024-03" db="EMBL/GenBank/DDBJ databases">
        <title>The genome assembly and annotation of the cricket Gryllus longicercus Weissman &amp; Gray.</title>
        <authorList>
            <person name="Szrajer S."/>
            <person name="Gray D."/>
            <person name="Ylla G."/>
        </authorList>
    </citation>
    <scope>NUCLEOTIDE SEQUENCE [LARGE SCALE GENOMIC DNA]</scope>
    <source>
        <strain evidence="14">DAG 2021-001</strain>
        <tissue evidence="14">Whole body minus gut</tissue>
    </source>
</reference>
<dbReference type="SUPFAM" id="SSF144091">
    <property type="entry name" value="Rhomboid-like"/>
    <property type="match status" value="1"/>
</dbReference>
<gene>
    <name evidence="14" type="ORF">R5R35_003283</name>
</gene>